<sequence>MVAKSQQSPSNGPNGKQPTVSTPKLGDIQSVKTPDIRASGSPTDCFLSVGKVSEKEINSPCCQSTALACRLNDYRAALRLIHWLHFIQIVLTPISNRLLMIDLANSPELAANRIMNGSVLKMMKVVPTTKIQHHGTTWNPVWART</sequence>
<evidence type="ECO:0000313" key="2">
    <source>
        <dbReference type="EMBL" id="KFB46239.1"/>
    </source>
</evidence>
<reference evidence="2 4" key="1">
    <citation type="journal article" date="2014" name="BMC Genomics">
        <title>Genome sequence of Anopheles sinensis provides insight into genetics basis of mosquito competence for malaria parasites.</title>
        <authorList>
            <person name="Zhou D."/>
            <person name="Zhang D."/>
            <person name="Ding G."/>
            <person name="Shi L."/>
            <person name="Hou Q."/>
            <person name="Ye Y."/>
            <person name="Xu Y."/>
            <person name="Zhou H."/>
            <person name="Xiong C."/>
            <person name="Li S."/>
            <person name="Yu J."/>
            <person name="Hong S."/>
            <person name="Yu X."/>
            <person name="Zou P."/>
            <person name="Chen C."/>
            <person name="Chang X."/>
            <person name="Wang W."/>
            <person name="Lv Y."/>
            <person name="Sun Y."/>
            <person name="Ma L."/>
            <person name="Shen B."/>
            <person name="Zhu C."/>
        </authorList>
    </citation>
    <scope>NUCLEOTIDE SEQUENCE [LARGE SCALE GENOMIC DNA]</scope>
</reference>
<dbReference type="EnsemblMetazoa" id="ASIC014127-RA">
    <property type="protein sequence ID" value="ASIC014127-PA"/>
    <property type="gene ID" value="ASIC014127"/>
</dbReference>
<evidence type="ECO:0000256" key="1">
    <source>
        <dbReference type="SAM" id="MobiDB-lite"/>
    </source>
</evidence>
<keyword evidence="2" id="KW-0396">Initiation factor</keyword>
<feature type="region of interest" description="Disordered" evidence="1">
    <location>
        <begin position="1"/>
        <end position="41"/>
    </location>
</feature>
<dbReference type="AlphaFoldDB" id="A0A084W7P5"/>
<feature type="compositionally biased region" description="Polar residues" evidence="1">
    <location>
        <begin position="1"/>
        <end position="22"/>
    </location>
</feature>
<dbReference type="EMBL" id="ATLV01021270">
    <property type="status" value="NOT_ANNOTATED_CDS"/>
    <property type="molecule type" value="Genomic_DNA"/>
</dbReference>
<reference evidence="3" key="2">
    <citation type="submission" date="2020-05" db="UniProtKB">
        <authorList>
            <consortium name="EnsemblMetazoa"/>
        </authorList>
    </citation>
    <scope>IDENTIFICATION</scope>
</reference>
<gene>
    <name evidence="2" type="ORF">ZHAS_00014127</name>
</gene>
<keyword evidence="4" id="KW-1185">Reference proteome</keyword>
<dbReference type="VEuPathDB" id="VectorBase:ASIC014127"/>
<evidence type="ECO:0000313" key="4">
    <source>
        <dbReference type="Proteomes" id="UP000030765"/>
    </source>
</evidence>
<proteinExistence type="predicted"/>
<name>A0A084W7P5_ANOSI</name>
<keyword evidence="2" id="KW-0648">Protein biosynthesis</keyword>
<dbReference type="Proteomes" id="UP000030765">
    <property type="component" value="Unassembled WGS sequence"/>
</dbReference>
<dbReference type="GO" id="GO:0003743">
    <property type="term" value="F:translation initiation factor activity"/>
    <property type="evidence" value="ECO:0007669"/>
    <property type="project" value="UniProtKB-KW"/>
</dbReference>
<protein>
    <submittedName>
        <fullName evidence="2 3">Replication initiation factor</fullName>
    </submittedName>
</protein>
<dbReference type="EMBL" id="KE525315">
    <property type="protein sequence ID" value="KFB46239.1"/>
    <property type="molecule type" value="Genomic_DNA"/>
</dbReference>
<accession>A0A084W7P5</accession>
<evidence type="ECO:0000313" key="3">
    <source>
        <dbReference type="EnsemblMetazoa" id="ASIC014127-PA"/>
    </source>
</evidence>
<organism evidence="2">
    <name type="scientific">Anopheles sinensis</name>
    <name type="common">Mosquito</name>
    <dbReference type="NCBI Taxonomy" id="74873"/>
    <lineage>
        <taxon>Eukaryota</taxon>
        <taxon>Metazoa</taxon>
        <taxon>Ecdysozoa</taxon>
        <taxon>Arthropoda</taxon>
        <taxon>Hexapoda</taxon>
        <taxon>Insecta</taxon>
        <taxon>Pterygota</taxon>
        <taxon>Neoptera</taxon>
        <taxon>Endopterygota</taxon>
        <taxon>Diptera</taxon>
        <taxon>Nematocera</taxon>
        <taxon>Culicoidea</taxon>
        <taxon>Culicidae</taxon>
        <taxon>Anophelinae</taxon>
        <taxon>Anopheles</taxon>
    </lineage>
</organism>